<evidence type="ECO:0000256" key="2">
    <source>
        <dbReference type="ARBA" id="ARBA00009326"/>
    </source>
</evidence>
<proteinExistence type="inferred from homology"/>
<dbReference type="STRING" id="650164.K5WM14"/>
<dbReference type="KEGG" id="pco:PHACADRAFT_177948"/>
<evidence type="ECO:0000313" key="13">
    <source>
        <dbReference type="Proteomes" id="UP000008370"/>
    </source>
</evidence>
<dbReference type="OrthoDB" id="1924260at2759"/>
<evidence type="ECO:0000256" key="5">
    <source>
        <dbReference type="ARBA" id="ARBA00022786"/>
    </source>
</evidence>
<dbReference type="GO" id="GO:0005737">
    <property type="term" value="C:cytoplasm"/>
    <property type="evidence" value="ECO:0007669"/>
    <property type="project" value="TreeGrafter"/>
</dbReference>
<feature type="compositionally biased region" description="Polar residues" evidence="10">
    <location>
        <begin position="196"/>
        <end position="206"/>
    </location>
</feature>
<dbReference type="GeneID" id="18909826"/>
<dbReference type="HOGENOM" id="CLU_018316_3_1_1"/>
<evidence type="ECO:0000256" key="4">
    <source>
        <dbReference type="ARBA" id="ARBA00022670"/>
    </source>
</evidence>
<dbReference type="Proteomes" id="UP000008370">
    <property type="component" value="Unassembled WGS sequence"/>
</dbReference>
<dbReference type="InterPro" id="IPR001578">
    <property type="entry name" value="Peptidase_C12_UCH"/>
</dbReference>
<feature type="site" description="Important for enzyme activity" evidence="8">
    <location>
        <position position="230"/>
    </location>
</feature>
<keyword evidence="13" id="KW-1185">Reference proteome</keyword>
<name>K5WM14_PHACS</name>
<evidence type="ECO:0000256" key="9">
    <source>
        <dbReference type="SAM" id="Coils"/>
    </source>
</evidence>
<evidence type="ECO:0000256" key="10">
    <source>
        <dbReference type="SAM" id="MobiDB-lite"/>
    </source>
</evidence>
<protein>
    <recommendedName>
        <fullName evidence="3 8">ubiquitinyl hydrolase 1</fullName>
        <ecNumber evidence="3 8">3.4.19.12</ecNumber>
    </recommendedName>
</protein>
<feature type="active site" description="Proton donor" evidence="8">
    <location>
        <position position="215"/>
    </location>
</feature>
<feature type="site" description="Transition state stabilizer" evidence="8">
    <location>
        <position position="95"/>
    </location>
</feature>
<comment type="catalytic activity">
    <reaction evidence="1 8">
        <text>Thiol-dependent hydrolysis of ester, thioester, amide, peptide and isopeptide bonds formed by the C-terminal Gly of ubiquitin (a 76-residue protein attached to proteins as an intracellular targeting signal).</text>
        <dbReference type="EC" id="3.4.19.12"/>
    </reaction>
</comment>
<dbReference type="PANTHER" id="PTHR10589:SF16">
    <property type="entry name" value="UBIQUITIN CARBOXYL-TERMINAL HYDROLASE ISOZYME L5"/>
    <property type="match status" value="1"/>
</dbReference>
<dbReference type="RefSeq" id="XP_007400443.1">
    <property type="nucleotide sequence ID" value="XM_007400381.1"/>
</dbReference>
<evidence type="ECO:0000256" key="3">
    <source>
        <dbReference type="ARBA" id="ARBA00012759"/>
    </source>
</evidence>
<dbReference type="GO" id="GO:0004843">
    <property type="term" value="F:cysteine-type deubiquitinase activity"/>
    <property type="evidence" value="ECO:0007669"/>
    <property type="project" value="UniProtKB-UniRule"/>
</dbReference>
<evidence type="ECO:0000256" key="8">
    <source>
        <dbReference type="PROSITE-ProRule" id="PRU01393"/>
    </source>
</evidence>
<keyword evidence="6 8" id="KW-0378">Hydrolase</keyword>
<dbReference type="EMBL" id="JH930477">
    <property type="protein sequence ID" value="EKM51297.1"/>
    <property type="molecule type" value="Genomic_DNA"/>
</dbReference>
<dbReference type="EC" id="3.4.19.12" evidence="3 8"/>
<evidence type="ECO:0000259" key="11">
    <source>
        <dbReference type="PROSITE" id="PS52048"/>
    </source>
</evidence>
<comment type="similarity">
    <text evidence="2 8">Belongs to the peptidase C12 family.</text>
</comment>
<evidence type="ECO:0000313" key="12">
    <source>
        <dbReference type="EMBL" id="EKM51297.1"/>
    </source>
</evidence>
<reference evidence="12 13" key="1">
    <citation type="journal article" date="2012" name="BMC Genomics">
        <title>Comparative genomics of the white-rot fungi, Phanerochaete carnosa and P. chrysosporium, to elucidate the genetic basis of the distinct wood types they colonize.</title>
        <authorList>
            <person name="Suzuki H."/>
            <person name="MacDonald J."/>
            <person name="Syed K."/>
            <person name="Salamov A."/>
            <person name="Hori C."/>
            <person name="Aerts A."/>
            <person name="Henrissat B."/>
            <person name="Wiebenga A."/>
            <person name="vanKuyk P.A."/>
            <person name="Barry K."/>
            <person name="Lindquist E."/>
            <person name="LaButti K."/>
            <person name="Lapidus A."/>
            <person name="Lucas S."/>
            <person name="Coutinho P."/>
            <person name="Gong Y."/>
            <person name="Samejima M."/>
            <person name="Mahadevan R."/>
            <person name="Abou-Zaid M."/>
            <person name="de Vries R.P."/>
            <person name="Igarashi K."/>
            <person name="Yadav J.S."/>
            <person name="Grigoriev I.V."/>
            <person name="Master E.R."/>
        </authorList>
    </citation>
    <scope>NUCLEOTIDE SEQUENCE [LARGE SCALE GENOMIC DNA]</scope>
    <source>
        <strain evidence="12 13">HHB-10118-sp</strain>
    </source>
</reference>
<dbReference type="GO" id="GO:0006511">
    <property type="term" value="P:ubiquitin-dependent protein catabolic process"/>
    <property type="evidence" value="ECO:0007669"/>
    <property type="project" value="UniProtKB-UniRule"/>
</dbReference>
<dbReference type="Pfam" id="PF01088">
    <property type="entry name" value="Peptidase_C12"/>
    <property type="match status" value="1"/>
</dbReference>
<evidence type="ECO:0000256" key="1">
    <source>
        <dbReference type="ARBA" id="ARBA00000707"/>
    </source>
</evidence>
<organism evidence="12 13">
    <name type="scientific">Phanerochaete carnosa (strain HHB-10118-sp)</name>
    <name type="common">White-rot fungus</name>
    <name type="synonym">Peniophora carnosa</name>
    <dbReference type="NCBI Taxonomy" id="650164"/>
    <lineage>
        <taxon>Eukaryota</taxon>
        <taxon>Fungi</taxon>
        <taxon>Dikarya</taxon>
        <taxon>Basidiomycota</taxon>
        <taxon>Agaricomycotina</taxon>
        <taxon>Agaricomycetes</taxon>
        <taxon>Polyporales</taxon>
        <taxon>Phanerochaetaceae</taxon>
        <taxon>Phanerochaete</taxon>
    </lineage>
</organism>
<gene>
    <name evidence="12" type="ORF">PHACADRAFT_177948</name>
</gene>
<dbReference type="InterPro" id="IPR038765">
    <property type="entry name" value="Papain-like_cys_pep_sf"/>
</dbReference>
<feature type="coiled-coil region" evidence="9">
    <location>
        <begin position="278"/>
        <end position="312"/>
    </location>
</feature>
<feature type="active site" description="Nucleophile" evidence="8">
    <location>
        <position position="101"/>
    </location>
</feature>
<dbReference type="PROSITE" id="PS52048">
    <property type="entry name" value="UCH_DOMAIN"/>
    <property type="match status" value="1"/>
</dbReference>
<sequence length="431" mass="48658">MSSAVDLVGRPFAVLESDPGSFTILLRKLGLQHLEVTEIYSIEPWATAHLEHEIRALIFCYPCPADSQRDSSASAVNFEEELADPDAEDVWFAYQLSVDACASQTILNVCLNMEDVSFSAQLRDFHNNTLKMDPLMRGLSFTDCSFIRDAHNSMARPVDIRAAEHALARTTLEYAKTLKARPEGYPAKRRKLGTPKKSQTKQSASDSQEREDTFHYIGYVPTHGHVWELDGLRTNGPLDVGELPQASGRQGWMDIVRPALQRKMHSVQGVADGRYNLLAIIDDRYEKASDALEMLKRERNALERRLDEANPDGWKDKADKELVEKADKVFETSLQSSAPGQTFVRDFGARKMELVMRVLDMPERNLDTAWGSCVRSAIEGKRAVEEEVTSAKRANTENISRTHDYEDFLRTFVGYMHRERLLDAALSSKKA</sequence>
<dbReference type="GO" id="GO:0016579">
    <property type="term" value="P:protein deubiquitination"/>
    <property type="evidence" value="ECO:0007669"/>
    <property type="project" value="TreeGrafter"/>
</dbReference>
<accession>K5WM14</accession>
<dbReference type="InterPro" id="IPR036959">
    <property type="entry name" value="Peptidase_C12_UCH_sf"/>
</dbReference>
<dbReference type="InParanoid" id="K5WM14"/>
<dbReference type="SUPFAM" id="SSF54001">
    <property type="entry name" value="Cysteine proteinases"/>
    <property type="match status" value="1"/>
</dbReference>
<feature type="region of interest" description="Disordered" evidence="10">
    <location>
        <begin position="179"/>
        <end position="212"/>
    </location>
</feature>
<feature type="domain" description="UCH catalytic" evidence="11">
    <location>
        <begin position="11"/>
        <end position="282"/>
    </location>
</feature>
<keyword evidence="9" id="KW-0175">Coiled coil</keyword>
<dbReference type="PANTHER" id="PTHR10589">
    <property type="entry name" value="UBIQUITIN CARBOXYL-TERMINAL HYDROLASE"/>
    <property type="match status" value="1"/>
</dbReference>
<keyword evidence="7 8" id="KW-0788">Thiol protease</keyword>
<keyword evidence="4 8" id="KW-0645">Protease</keyword>
<dbReference type="Gene3D" id="3.40.532.10">
    <property type="entry name" value="Peptidase C12, ubiquitin carboxyl-terminal hydrolase"/>
    <property type="match status" value="1"/>
</dbReference>
<dbReference type="AlphaFoldDB" id="K5WM14"/>
<evidence type="ECO:0000256" key="7">
    <source>
        <dbReference type="ARBA" id="ARBA00022807"/>
    </source>
</evidence>
<evidence type="ECO:0000256" key="6">
    <source>
        <dbReference type="ARBA" id="ARBA00022801"/>
    </source>
</evidence>
<keyword evidence="5 8" id="KW-0833">Ubl conjugation pathway</keyword>